<feature type="compositionally biased region" description="Low complexity" evidence="5">
    <location>
        <begin position="319"/>
        <end position="331"/>
    </location>
</feature>
<evidence type="ECO:0000256" key="1">
    <source>
        <dbReference type="ARBA" id="ARBA00004123"/>
    </source>
</evidence>
<comment type="caution">
    <text evidence="7">The sequence shown here is derived from an EMBL/GenBank/DDBJ whole genome shotgun (WGS) entry which is preliminary data.</text>
</comment>
<keyword evidence="2" id="KW-0805">Transcription regulation</keyword>
<evidence type="ECO:0000259" key="6">
    <source>
        <dbReference type="PROSITE" id="PS50888"/>
    </source>
</evidence>
<dbReference type="CDD" id="cd11445">
    <property type="entry name" value="bHLH_AtPIF_like"/>
    <property type="match status" value="1"/>
</dbReference>
<reference evidence="7 8" key="1">
    <citation type="submission" date="2024-03" db="EMBL/GenBank/DDBJ databases">
        <authorList>
            <person name="Martinez-Hernandez J."/>
        </authorList>
    </citation>
    <scope>NUCLEOTIDE SEQUENCE [LARGE SCALE GENOMIC DNA]</scope>
</reference>
<dbReference type="GO" id="GO:0005634">
    <property type="term" value="C:nucleus"/>
    <property type="evidence" value="ECO:0007669"/>
    <property type="project" value="UniProtKB-SubCell"/>
</dbReference>
<dbReference type="EMBL" id="CAXHTB010000002">
    <property type="protein sequence ID" value="CAL0302346.1"/>
    <property type="molecule type" value="Genomic_DNA"/>
</dbReference>
<dbReference type="PANTHER" id="PTHR46807:SF1">
    <property type="entry name" value="TRANSCRIPTION FACTOR PIF3"/>
    <property type="match status" value="1"/>
</dbReference>
<dbReference type="SUPFAM" id="SSF47459">
    <property type="entry name" value="HLH, helix-loop-helix DNA-binding domain"/>
    <property type="match status" value="1"/>
</dbReference>
<gene>
    <name evidence="7" type="ORF">LLUT_LOCUS3406</name>
</gene>
<dbReference type="InterPro" id="IPR011598">
    <property type="entry name" value="bHLH_dom"/>
</dbReference>
<dbReference type="InterPro" id="IPR036638">
    <property type="entry name" value="HLH_DNA-bd_sf"/>
</dbReference>
<dbReference type="PANTHER" id="PTHR46807">
    <property type="entry name" value="TRANSCRIPTION FACTOR PIF3"/>
    <property type="match status" value="1"/>
</dbReference>
<dbReference type="GO" id="GO:0010017">
    <property type="term" value="P:red or far-red light signaling pathway"/>
    <property type="evidence" value="ECO:0007669"/>
    <property type="project" value="UniProtKB-ARBA"/>
</dbReference>
<accession>A0AAV1VZB9</accession>
<evidence type="ECO:0000256" key="5">
    <source>
        <dbReference type="SAM" id="MobiDB-lite"/>
    </source>
</evidence>
<feature type="compositionally biased region" description="Basic and acidic residues" evidence="5">
    <location>
        <begin position="382"/>
        <end position="392"/>
    </location>
</feature>
<dbReference type="SMART" id="SM00353">
    <property type="entry name" value="HLH"/>
    <property type="match status" value="1"/>
</dbReference>
<evidence type="ECO:0000313" key="7">
    <source>
        <dbReference type="EMBL" id="CAL0302346.1"/>
    </source>
</evidence>
<evidence type="ECO:0000256" key="3">
    <source>
        <dbReference type="ARBA" id="ARBA00023163"/>
    </source>
</evidence>
<dbReference type="PROSITE" id="PS50888">
    <property type="entry name" value="BHLH"/>
    <property type="match status" value="1"/>
</dbReference>
<feature type="domain" description="BHLH" evidence="6">
    <location>
        <begin position="382"/>
        <end position="431"/>
    </location>
</feature>
<dbReference type="InterPro" id="IPR044273">
    <property type="entry name" value="PIF3-like"/>
</dbReference>
<feature type="region of interest" description="Disordered" evidence="5">
    <location>
        <begin position="316"/>
        <end position="392"/>
    </location>
</feature>
<dbReference type="AlphaFoldDB" id="A0AAV1VZB9"/>
<dbReference type="FunFam" id="4.10.280.10:FF:000004">
    <property type="entry name" value="Basic helix-loop-helix transcription factor"/>
    <property type="match status" value="1"/>
</dbReference>
<comment type="subcellular location">
    <subcellularLocation>
        <location evidence="1">Nucleus</location>
    </subcellularLocation>
</comment>
<feature type="compositionally biased region" description="Acidic residues" evidence="5">
    <location>
        <begin position="354"/>
        <end position="363"/>
    </location>
</feature>
<dbReference type="GO" id="GO:0003700">
    <property type="term" value="F:DNA-binding transcription factor activity"/>
    <property type="evidence" value="ECO:0007669"/>
    <property type="project" value="InterPro"/>
</dbReference>
<dbReference type="Proteomes" id="UP001497480">
    <property type="component" value="Unassembled WGS sequence"/>
</dbReference>
<dbReference type="InterPro" id="IPR047265">
    <property type="entry name" value="PIF1-like_bHLH"/>
</dbReference>
<organism evidence="7 8">
    <name type="scientific">Lupinus luteus</name>
    <name type="common">European yellow lupine</name>
    <dbReference type="NCBI Taxonomy" id="3873"/>
    <lineage>
        <taxon>Eukaryota</taxon>
        <taxon>Viridiplantae</taxon>
        <taxon>Streptophyta</taxon>
        <taxon>Embryophyta</taxon>
        <taxon>Tracheophyta</taxon>
        <taxon>Spermatophyta</taxon>
        <taxon>Magnoliopsida</taxon>
        <taxon>eudicotyledons</taxon>
        <taxon>Gunneridae</taxon>
        <taxon>Pentapetalae</taxon>
        <taxon>rosids</taxon>
        <taxon>fabids</taxon>
        <taxon>Fabales</taxon>
        <taxon>Fabaceae</taxon>
        <taxon>Papilionoideae</taxon>
        <taxon>50 kb inversion clade</taxon>
        <taxon>genistoids sensu lato</taxon>
        <taxon>core genistoids</taxon>
        <taxon>Genisteae</taxon>
        <taxon>Lupinus</taxon>
    </lineage>
</organism>
<dbReference type="Pfam" id="PF00010">
    <property type="entry name" value="HLH"/>
    <property type="match status" value="1"/>
</dbReference>
<keyword evidence="3" id="KW-0804">Transcription</keyword>
<evidence type="ECO:0000256" key="4">
    <source>
        <dbReference type="ARBA" id="ARBA00023242"/>
    </source>
</evidence>
<sequence>MPLHELYGMVKEKLDCKEMNTKTCVVDQSSLPENDFSELVWENGLISMLGQSNIPRKIPTFQLHKGHHAKDLGYVNSNTNTNATNLRMLRFGSDLDNGLNEIRLQDEDVLPWLNYGIDDYSSDFLPELLDKRNYCNQVFKDSHTNSSSFALSVKSRVSNIAENNASDVGEASQTPCDSSGFSSLRMEKQDPIVSSNSCTIMNFSHFARPAAIVKANLRNIDIGDMNKGNVASRSYHAESTRVVFSDECPKETAIHVMEPSKVDLKASEPESCELDAAVSKQCDHTCNEDVSNIDRASDLVPGESPSKEQEAVEKRIEPAVASSSVCSGSGAEIFSDDPTQSLKRISRDTKDSECQSEDADEESVGVKKAAPVRGGFGSKRSRSAEVHNLSERKRRDRINEKMRALQELIPNCNKVDKASMLDEAIEYLKTLQLQVQIMSMGAGLYMPAMMLPMGMQHMQASHIAPFSPMAMQMGYGMRMHENNGGSSRFPTAQVPQIQGTNLVSAQMSGATDSHGMAARSYAQVFGIPNQGLSVPTPCSPLFPFQGEPLMNQSSLGLNTCSTAGLMETVDSVSTSSLKNRMPNVTSQVLQNTNACNSAIQMPNQCGATNVGFEDSANLVHNSGHAFEANDIRVVNQSKED</sequence>
<dbReference type="Gene3D" id="4.10.280.10">
    <property type="entry name" value="Helix-loop-helix DNA-binding domain"/>
    <property type="match status" value="1"/>
</dbReference>
<keyword evidence="4" id="KW-0539">Nucleus</keyword>
<protein>
    <recommendedName>
        <fullName evidence="6">BHLH domain-containing protein</fullName>
    </recommendedName>
</protein>
<dbReference type="GO" id="GO:0046983">
    <property type="term" value="F:protein dimerization activity"/>
    <property type="evidence" value="ECO:0007669"/>
    <property type="project" value="InterPro"/>
</dbReference>
<keyword evidence="8" id="KW-1185">Reference proteome</keyword>
<evidence type="ECO:0000256" key="2">
    <source>
        <dbReference type="ARBA" id="ARBA00023015"/>
    </source>
</evidence>
<name>A0AAV1VZB9_LUPLU</name>
<evidence type="ECO:0000313" key="8">
    <source>
        <dbReference type="Proteomes" id="UP001497480"/>
    </source>
</evidence>
<proteinExistence type="predicted"/>